<feature type="binding site" evidence="10">
    <location>
        <position position="59"/>
    </location>
    <ligand>
        <name>alpha-D-mannose 1-phosphate</name>
        <dbReference type="ChEBI" id="CHEBI:58409"/>
    </ligand>
</feature>
<feature type="binding site" evidence="10">
    <location>
        <position position="97"/>
    </location>
    <ligand>
        <name>alpha-D-mannose 1-phosphate</name>
        <dbReference type="ChEBI" id="CHEBI:58409"/>
    </ligand>
</feature>
<dbReference type="GO" id="GO:0046872">
    <property type="term" value="F:metal ion binding"/>
    <property type="evidence" value="ECO:0007669"/>
    <property type="project" value="UniProtKB-KW"/>
</dbReference>
<dbReference type="GO" id="GO:0006013">
    <property type="term" value="P:mannose metabolic process"/>
    <property type="evidence" value="ECO:0007669"/>
    <property type="project" value="TreeGrafter"/>
</dbReference>
<evidence type="ECO:0000313" key="13">
    <source>
        <dbReference type="EMBL" id="VUZ52493.1"/>
    </source>
</evidence>
<evidence type="ECO:0000256" key="11">
    <source>
        <dbReference type="PIRSR" id="PIRSR605002-3"/>
    </source>
</evidence>
<keyword evidence="14" id="KW-1185">Reference proteome</keyword>
<comment type="function">
    <text evidence="12">Involved in the synthesis of the GDP-mannose and dolichol-phosphate-mannose required for a number of critical mannosyl transfer reactions.</text>
</comment>
<feature type="binding site" evidence="11">
    <location>
        <position position="142"/>
    </location>
    <ligand>
        <name>Mg(2+)</name>
        <dbReference type="ChEBI" id="CHEBI:18420"/>
        <label>1</label>
    </ligand>
</feature>
<dbReference type="SUPFAM" id="SSF56784">
    <property type="entry name" value="HAD-like"/>
    <property type="match status" value="1"/>
</dbReference>
<dbReference type="GO" id="GO:0004615">
    <property type="term" value="F:phosphomannomutase activity"/>
    <property type="evidence" value="ECO:0007669"/>
    <property type="project" value="UniProtKB-EC"/>
</dbReference>
<feature type="binding site" evidence="10">
    <location>
        <position position="41"/>
    </location>
    <ligand>
        <name>alpha-D-mannose 1-phosphate</name>
        <dbReference type="ChEBI" id="CHEBI:58409"/>
    </ligand>
</feature>
<comment type="subunit">
    <text evidence="4 12">Homodimer.</text>
</comment>
<dbReference type="PANTHER" id="PTHR10466">
    <property type="entry name" value="PHOSPHOMANNOMUTASE"/>
    <property type="match status" value="1"/>
</dbReference>
<dbReference type="EMBL" id="CABIJS010000499">
    <property type="protein sequence ID" value="VUZ52493.1"/>
    <property type="molecule type" value="Genomic_DNA"/>
</dbReference>
<feature type="binding site" evidence="11">
    <location>
        <position position="125"/>
    </location>
    <ligand>
        <name>Mg(2+)</name>
        <dbReference type="ChEBI" id="CHEBI:18420"/>
        <label>1</label>
    </ligand>
</feature>
<dbReference type="InterPro" id="IPR006379">
    <property type="entry name" value="HAD-SF_hydro_IIB"/>
</dbReference>
<keyword evidence="7 11" id="KW-0479">Metal-binding</keyword>
<keyword evidence="6 12" id="KW-0963">Cytoplasm</keyword>
<dbReference type="AlphaFoldDB" id="A0A564Z0L1"/>
<evidence type="ECO:0000256" key="12">
    <source>
        <dbReference type="RuleBase" id="RU361118"/>
    </source>
</evidence>
<comment type="pathway">
    <text evidence="2 12">Nucleotide-sugar biosynthesis; GDP-alpha-D-mannose biosynthesis; alpha-D-mannose 1-phosphate from D-fructose 6-phosphate: step 2/2.</text>
</comment>
<comment type="cofactor">
    <cofactor evidence="11">
        <name>Mg(2+)</name>
        <dbReference type="ChEBI" id="CHEBI:18420"/>
    </cofactor>
</comment>
<dbReference type="GO" id="GO:0006487">
    <property type="term" value="P:protein N-linked glycosylation"/>
    <property type="evidence" value="ECO:0007669"/>
    <property type="project" value="TreeGrafter"/>
</dbReference>
<proteinExistence type="inferred from homology"/>
<dbReference type="Gene3D" id="3.30.1240.20">
    <property type="match status" value="1"/>
</dbReference>
<name>A0A564Z0L1_HYMDI</name>
<protein>
    <recommendedName>
        <fullName evidence="5 12">Phosphomannomutase</fullName>
        <ecNumber evidence="5 12">5.4.2.8</ecNumber>
    </recommendedName>
</protein>
<dbReference type="Proteomes" id="UP000321570">
    <property type="component" value="Unassembled WGS sequence"/>
</dbReference>
<dbReference type="PANTHER" id="PTHR10466:SF0">
    <property type="entry name" value="PHOSPHOMANNOMUTASE"/>
    <property type="match status" value="1"/>
</dbReference>
<evidence type="ECO:0000256" key="5">
    <source>
        <dbReference type="ARBA" id="ARBA00012730"/>
    </source>
</evidence>
<dbReference type="FunFam" id="3.30.1240.20:FF:000001">
    <property type="entry name" value="Phosphomannomutase"/>
    <property type="match status" value="1"/>
</dbReference>
<evidence type="ECO:0000256" key="9">
    <source>
        <dbReference type="ARBA" id="ARBA00023235"/>
    </source>
</evidence>
<evidence type="ECO:0000256" key="8">
    <source>
        <dbReference type="ARBA" id="ARBA00022842"/>
    </source>
</evidence>
<keyword evidence="9 12" id="KW-0413">Isomerase</keyword>
<comment type="subcellular location">
    <subcellularLocation>
        <location evidence="1 12">Cytoplasm</location>
    </subcellularLocation>
</comment>
<feature type="binding site" evidence="11">
    <location>
        <position position="137"/>
    </location>
    <ligand>
        <name>Mg(2+)</name>
        <dbReference type="ChEBI" id="CHEBI:18420"/>
        <label>1</label>
    </ligand>
</feature>
<feature type="binding site" evidence="10">
    <location>
        <position position="52"/>
    </location>
    <ligand>
        <name>alpha-D-mannose 1-phosphate</name>
        <dbReference type="ChEBI" id="CHEBI:58409"/>
    </ligand>
</feature>
<dbReference type="InterPro" id="IPR005002">
    <property type="entry name" value="PMM"/>
</dbReference>
<keyword evidence="8 11" id="KW-0460">Magnesium</keyword>
<dbReference type="Pfam" id="PF03332">
    <property type="entry name" value="PMM"/>
    <property type="match status" value="1"/>
</dbReference>
<dbReference type="InterPro" id="IPR036412">
    <property type="entry name" value="HAD-like_sf"/>
</dbReference>
<dbReference type="GO" id="GO:0009298">
    <property type="term" value="P:GDP-mannose biosynthetic process"/>
    <property type="evidence" value="ECO:0007669"/>
    <property type="project" value="UniProtKB-UniPathway"/>
</dbReference>
<dbReference type="InterPro" id="IPR043169">
    <property type="entry name" value="PMM_cap"/>
</dbReference>
<comment type="catalytic activity">
    <reaction evidence="12">
        <text>alpha-D-mannose 1-phosphate = D-mannose 6-phosphate</text>
        <dbReference type="Rhea" id="RHEA:11140"/>
        <dbReference type="ChEBI" id="CHEBI:58409"/>
        <dbReference type="ChEBI" id="CHEBI:58735"/>
        <dbReference type="EC" id="5.4.2.8"/>
    </reaction>
</comment>
<reference evidence="13 14" key="1">
    <citation type="submission" date="2019-07" db="EMBL/GenBank/DDBJ databases">
        <authorList>
            <person name="Jastrzebski P J."/>
            <person name="Paukszto L."/>
            <person name="Jastrzebski P J."/>
        </authorList>
    </citation>
    <scope>NUCLEOTIDE SEQUENCE [LARGE SCALE GENOMIC DNA]</scope>
    <source>
        <strain evidence="13 14">WMS-il1</strain>
    </source>
</reference>
<comment type="similarity">
    <text evidence="3 12">Belongs to the eukaryotic PMM family.</text>
</comment>
<evidence type="ECO:0000313" key="14">
    <source>
        <dbReference type="Proteomes" id="UP000321570"/>
    </source>
</evidence>
<evidence type="ECO:0000256" key="3">
    <source>
        <dbReference type="ARBA" id="ARBA00009736"/>
    </source>
</evidence>
<accession>A0A564Z0L1</accession>
<gene>
    <name evidence="13" type="ORF">WMSIL1_LOCUS10991</name>
</gene>
<evidence type="ECO:0000256" key="1">
    <source>
        <dbReference type="ARBA" id="ARBA00004496"/>
    </source>
</evidence>
<feature type="binding site" evidence="11">
    <location>
        <position position="139"/>
    </location>
    <ligand>
        <name>Mg(2+)</name>
        <dbReference type="ChEBI" id="CHEBI:18420"/>
        <label>1</label>
    </ligand>
</feature>
<evidence type="ECO:0000256" key="10">
    <source>
        <dbReference type="PIRSR" id="PIRSR605002-2"/>
    </source>
</evidence>
<evidence type="ECO:0000256" key="7">
    <source>
        <dbReference type="ARBA" id="ARBA00022723"/>
    </source>
</evidence>
<organism evidence="13 14">
    <name type="scientific">Hymenolepis diminuta</name>
    <name type="common">Rat tapeworm</name>
    <dbReference type="NCBI Taxonomy" id="6216"/>
    <lineage>
        <taxon>Eukaryota</taxon>
        <taxon>Metazoa</taxon>
        <taxon>Spiralia</taxon>
        <taxon>Lophotrochozoa</taxon>
        <taxon>Platyhelminthes</taxon>
        <taxon>Cestoda</taxon>
        <taxon>Eucestoda</taxon>
        <taxon>Cyclophyllidea</taxon>
        <taxon>Hymenolepididae</taxon>
        <taxon>Hymenolepis</taxon>
    </lineage>
</organism>
<dbReference type="UniPathway" id="UPA00126">
    <property type="reaction ID" value="UER00424"/>
</dbReference>
<dbReference type="NCBIfam" id="TIGR01484">
    <property type="entry name" value="HAD-SF-IIB"/>
    <property type="match status" value="1"/>
</dbReference>
<feature type="binding site" evidence="10">
    <location>
        <position position="99"/>
    </location>
    <ligand>
        <name>alpha-D-mannose 1-phosphate</name>
        <dbReference type="ChEBI" id="CHEBI:58409"/>
    </ligand>
</feature>
<dbReference type="GO" id="GO:0005829">
    <property type="term" value="C:cytosol"/>
    <property type="evidence" value="ECO:0007669"/>
    <property type="project" value="TreeGrafter"/>
</dbReference>
<evidence type="ECO:0000256" key="2">
    <source>
        <dbReference type="ARBA" id="ARBA00004699"/>
    </source>
</evidence>
<sequence length="163" mass="18875">MEESIASHLGEDLLQRLINFILRYLSDVKLPVKRGNFVELRNGILNVSPIGRSCSQSERDAFYEYDKVQKIRETMVEVLRKEFADCDLQFSIGGQISIDIFPKGWSKCFCLSFLKDYDTIHFFGDKTMEGGNDYEIYNDPRTIGHTVTSPEDTMNQLKDYFFA</sequence>
<evidence type="ECO:0000256" key="6">
    <source>
        <dbReference type="ARBA" id="ARBA00022490"/>
    </source>
</evidence>
<evidence type="ECO:0000256" key="4">
    <source>
        <dbReference type="ARBA" id="ARBA00011738"/>
    </source>
</evidence>
<dbReference type="EC" id="5.4.2.8" evidence="5 12"/>